<evidence type="ECO:0008006" key="5">
    <source>
        <dbReference type="Google" id="ProtNLM"/>
    </source>
</evidence>
<dbReference type="EMBL" id="LGRX02007474">
    <property type="protein sequence ID" value="KAK3274950.1"/>
    <property type="molecule type" value="Genomic_DNA"/>
</dbReference>
<feature type="repeat" description="TPR" evidence="1">
    <location>
        <begin position="29"/>
        <end position="62"/>
    </location>
</feature>
<comment type="caution">
    <text evidence="3">The sequence shown here is derived from an EMBL/GenBank/DDBJ whole genome shotgun (WGS) entry which is preliminary data.</text>
</comment>
<evidence type="ECO:0000313" key="3">
    <source>
        <dbReference type="EMBL" id="KAK3274950.1"/>
    </source>
</evidence>
<dbReference type="SUPFAM" id="SSF48452">
    <property type="entry name" value="TPR-like"/>
    <property type="match status" value="1"/>
</dbReference>
<organism evidence="3 4">
    <name type="scientific">Cymbomonas tetramitiformis</name>
    <dbReference type="NCBI Taxonomy" id="36881"/>
    <lineage>
        <taxon>Eukaryota</taxon>
        <taxon>Viridiplantae</taxon>
        <taxon>Chlorophyta</taxon>
        <taxon>Pyramimonadophyceae</taxon>
        <taxon>Pyramimonadales</taxon>
        <taxon>Pyramimonadaceae</taxon>
        <taxon>Cymbomonas</taxon>
    </lineage>
</organism>
<feature type="region of interest" description="Disordered" evidence="2">
    <location>
        <begin position="143"/>
        <end position="167"/>
    </location>
</feature>
<dbReference type="Proteomes" id="UP001190700">
    <property type="component" value="Unassembled WGS sequence"/>
</dbReference>
<evidence type="ECO:0000256" key="2">
    <source>
        <dbReference type="SAM" id="MobiDB-lite"/>
    </source>
</evidence>
<dbReference type="PROSITE" id="PS50293">
    <property type="entry name" value="TPR_REGION"/>
    <property type="match status" value="1"/>
</dbReference>
<feature type="compositionally biased region" description="Basic and acidic residues" evidence="2">
    <location>
        <begin position="143"/>
        <end position="160"/>
    </location>
</feature>
<protein>
    <recommendedName>
        <fullName evidence="5">Tetratricopeptide repeat protein</fullName>
    </recommendedName>
</protein>
<evidence type="ECO:0000256" key="1">
    <source>
        <dbReference type="PROSITE-ProRule" id="PRU00339"/>
    </source>
</evidence>
<keyword evidence="1" id="KW-0802">TPR repeat</keyword>
<dbReference type="NCBIfam" id="NF047558">
    <property type="entry name" value="TPR_END_plus"/>
    <property type="match status" value="1"/>
</dbReference>
<feature type="region of interest" description="Disordered" evidence="2">
    <location>
        <begin position="1"/>
        <end position="23"/>
    </location>
</feature>
<dbReference type="AlphaFoldDB" id="A0AAE0GBK9"/>
<dbReference type="InterPro" id="IPR019734">
    <property type="entry name" value="TPR_rpt"/>
</dbReference>
<dbReference type="SMART" id="SM00028">
    <property type="entry name" value="TPR"/>
    <property type="match status" value="2"/>
</dbReference>
<dbReference type="Pfam" id="PF13181">
    <property type="entry name" value="TPR_8"/>
    <property type="match status" value="1"/>
</dbReference>
<name>A0AAE0GBK9_9CHLO</name>
<accession>A0AAE0GBK9</accession>
<keyword evidence="4" id="KW-1185">Reference proteome</keyword>
<dbReference type="InterPro" id="IPR011990">
    <property type="entry name" value="TPR-like_helical_dom_sf"/>
</dbReference>
<dbReference type="Gene3D" id="1.25.40.10">
    <property type="entry name" value="Tetratricopeptide repeat domain"/>
    <property type="match status" value="1"/>
</dbReference>
<evidence type="ECO:0000313" key="4">
    <source>
        <dbReference type="Proteomes" id="UP001190700"/>
    </source>
</evidence>
<proteinExistence type="predicted"/>
<sequence>MPSTKNARDAIKRKQQEDSDARTASRTLTEFYLEKGRVLNEAKDYEEAIAVLQKAVDVDPENSDKSFGSIRPYVYYALACVYSCSGDLDAALENLSIMIKLGVGSYRIDFAQEARKDPDLKNVREDPRFEERRDVLLYRFAPRTERSAPEQGHGADRDSDFWDMDCP</sequence>
<gene>
    <name evidence="3" type="ORF">CYMTET_16903</name>
</gene>
<dbReference type="PROSITE" id="PS50005">
    <property type="entry name" value="TPR"/>
    <property type="match status" value="1"/>
</dbReference>
<reference evidence="3 4" key="1">
    <citation type="journal article" date="2015" name="Genome Biol. Evol.">
        <title>Comparative Genomics of a Bacterivorous Green Alga Reveals Evolutionary Causalities and Consequences of Phago-Mixotrophic Mode of Nutrition.</title>
        <authorList>
            <person name="Burns J.A."/>
            <person name="Paasch A."/>
            <person name="Narechania A."/>
            <person name="Kim E."/>
        </authorList>
    </citation>
    <scope>NUCLEOTIDE SEQUENCE [LARGE SCALE GENOMIC DNA]</scope>
    <source>
        <strain evidence="3 4">PLY_AMNH</strain>
    </source>
</reference>